<evidence type="ECO:0000256" key="7">
    <source>
        <dbReference type="SAM" id="Phobius"/>
    </source>
</evidence>
<proteinExistence type="predicted"/>
<protein>
    <recommendedName>
        <fullName evidence="10">EamA-like transporter family protein</fullName>
    </recommendedName>
</protein>
<evidence type="ECO:0000256" key="4">
    <source>
        <dbReference type="ARBA" id="ARBA00022989"/>
    </source>
</evidence>
<dbReference type="Proteomes" id="UP000647241">
    <property type="component" value="Unassembled WGS sequence"/>
</dbReference>
<sequence length="146" mass="15977">MKHTLTPRRYFILLAVMLTASVGDTLLSRGMSQVGPVDLHHLGLLLHALTNINVIAGILLLIGFFASYTTALSWADLTFVMPATAFGYVVIALLSRFWLHEYLSPYRWAGIVLIVCAVGFVANGPSRTEHPSNHPDLDLMDSGVGR</sequence>
<reference evidence="8" key="2">
    <citation type="submission" date="2020-09" db="EMBL/GenBank/DDBJ databases">
        <authorList>
            <person name="Sun Q."/>
            <person name="Zhou Y."/>
        </authorList>
    </citation>
    <scope>NUCLEOTIDE SEQUENCE</scope>
    <source>
        <strain evidence="8">CGMCC 1.12997</strain>
    </source>
</reference>
<feature type="transmembrane region" description="Helical" evidence="7">
    <location>
        <begin position="105"/>
        <end position="122"/>
    </location>
</feature>
<comment type="subcellular location">
    <subcellularLocation>
        <location evidence="1">Cell membrane</location>
        <topology evidence="1">Multi-pass membrane protein</topology>
    </subcellularLocation>
</comment>
<evidence type="ECO:0000256" key="1">
    <source>
        <dbReference type="ARBA" id="ARBA00004651"/>
    </source>
</evidence>
<dbReference type="InterPro" id="IPR037185">
    <property type="entry name" value="EmrE-like"/>
</dbReference>
<dbReference type="RefSeq" id="WP_188553635.1">
    <property type="nucleotide sequence ID" value="NZ_BMGT01000002.1"/>
</dbReference>
<dbReference type="GO" id="GO:0005886">
    <property type="term" value="C:plasma membrane"/>
    <property type="evidence" value="ECO:0007669"/>
    <property type="project" value="UniProtKB-SubCell"/>
</dbReference>
<evidence type="ECO:0000256" key="3">
    <source>
        <dbReference type="ARBA" id="ARBA00022692"/>
    </source>
</evidence>
<dbReference type="InterPro" id="IPR000390">
    <property type="entry name" value="Small_drug/metabolite_transptr"/>
</dbReference>
<feature type="transmembrane region" description="Helical" evidence="7">
    <location>
        <begin position="77"/>
        <end position="99"/>
    </location>
</feature>
<keyword evidence="5 7" id="KW-0472">Membrane</keyword>
<dbReference type="PANTHER" id="PTHR30561:SF9">
    <property type="entry name" value="4-AMINO-4-DEOXY-L-ARABINOSE-PHOSPHOUNDECAPRENOL FLIPPASE SUBUNIT ARNF-RELATED"/>
    <property type="match status" value="1"/>
</dbReference>
<evidence type="ECO:0008006" key="10">
    <source>
        <dbReference type="Google" id="ProtNLM"/>
    </source>
</evidence>
<evidence type="ECO:0000256" key="2">
    <source>
        <dbReference type="ARBA" id="ARBA00022475"/>
    </source>
</evidence>
<feature type="region of interest" description="Disordered" evidence="6">
    <location>
        <begin position="127"/>
        <end position="146"/>
    </location>
</feature>
<dbReference type="EMBL" id="BMGT01000002">
    <property type="protein sequence ID" value="GGG74098.1"/>
    <property type="molecule type" value="Genomic_DNA"/>
</dbReference>
<keyword evidence="9" id="KW-1185">Reference proteome</keyword>
<evidence type="ECO:0000313" key="9">
    <source>
        <dbReference type="Proteomes" id="UP000647241"/>
    </source>
</evidence>
<name>A0A917HC32_9BACT</name>
<evidence type="ECO:0000256" key="6">
    <source>
        <dbReference type="SAM" id="MobiDB-lite"/>
    </source>
</evidence>
<keyword evidence="4 7" id="KW-1133">Transmembrane helix</keyword>
<comment type="caution">
    <text evidence="8">The sequence shown here is derived from an EMBL/GenBank/DDBJ whole genome shotgun (WGS) entry which is preliminary data.</text>
</comment>
<organism evidence="8 9">
    <name type="scientific">Edaphobacter dinghuensis</name>
    <dbReference type="NCBI Taxonomy" id="1560005"/>
    <lineage>
        <taxon>Bacteria</taxon>
        <taxon>Pseudomonadati</taxon>
        <taxon>Acidobacteriota</taxon>
        <taxon>Terriglobia</taxon>
        <taxon>Terriglobales</taxon>
        <taxon>Acidobacteriaceae</taxon>
        <taxon>Edaphobacter</taxon>
    </lineage>
</organism>
<accession>A0A917HC32</accession>
<dbReference type="Gene3D" id="1.10.3730.20">
    <property type="match status" value="1"/>
</dbReference>
<dbReference type="AlphaFoldDB" id="A0A917HC32"/>
<gene>
    <name evidence="8" type="ORF">GCM10011585_15860</name>
</gene>
<feature type="transmembrane region" description="Helical" evidence="7">
    <location>
        <begin position="39"/>
        <end position="65"/>
    </location>
</feature>
<reference evidence="8" key="1">
    <citation type="journal article" date="2014" name="Int. J. Syst. Evol. Microbiol.">
        <title>Complete genome sequence of Corynebacterium casei LMG S-19264T (=DSM 44701T), isolated from a smear-ripened cheese.</title>
        <authorList>
            <consortium name="US DOE Joint Genome Institute (JGI-PGF)"/>
            <person name="Walter F."/>
            <person name="Albersmeier A."/>
            <person name="Kalinowski J."/>
            <person name="Ruckert C."/>
        </authorList>
    </citation>
    <scope>NUCLEOTIDE SEQUENCE</scope>
    <source>
        <strain evidence="8">CGMCC 1.12997</strain>
    </source>
</reference>
<dbReference type="GO" id="GO:0022857">
    <property type="term" value="F:transmembrane transporter activity"/>
    <property type="evidence" value="ECO:0007669"/>
    <property type="project" value="InterPro"/>
</dbReference>
<keyword evidence="2" id="KW-1003">Cell membrane</keyword>
<dbReference type="PANTHER" id="PTHR30561">
    <property type="entry name" value="SMR FAMILY PROTON-DEPENDENT DRUG EFFLUX TRANSPORTER SUGE"/>
    <property type="match status" value="1"/>
</dbReference>
<feature type="compositionally biased region" description="Basic and acidic residues" evidence="6">
    <location>
        <begin position="127"/>
        <end position="137"/>
    </location>
</feature>
<evidence type="ECO:0000313" key="8">
    <source>
        <dbReference type="EMBL" id="GGG74098.1"/>
    </source>
</evidence>
<evidence type="ECO:0000256" key="5">
    <source>
        <dbReference type="ARBA" id="ARBA00023136"/>
    </source>
</evidence>
<dbReference type="SUPFAM" id="SSF103481">
    <property type="entry name" value="Multidrug resistance efflux transporter EmrE"/>
    <property type="match status" value="1"/>
</dbReference>
<keyword evidence="3 7" id="KW-0812">Transmembrane</keyword>